<name>Q1Q451_KUEST</name>
<proteinExistence type="predicted"/>
<dbReference type="EMBL" id="CT573071">
    <property type="protein sequence ID" value="CAJ74797.1"/>
    <property type="molecule type" value="Genomic_DNA"/>
</dbReference>
<evidence type="ECO:0000313" key="1">
    <source>
        <dbReference type="EMBL" id="CAJ74797.1"/>
    </source>
</evidence>
<dbReference type="AlphaFoldDB" id="Q1Q451"/>
<accession>Q1Q451</accession>
<reference evidence="1" key="1">
    <citation type="journal article" date="2006" name="Nature">
        <title>Deciphering the evolution and metabolism of an anammox bacterium from a community genome.</title>
        <authorList>
            <person name="Strous M."/>
            <person name="Pelletier E."/>
            <person name="Mangenot S."/>
            <person name="Rattei T."/>
            <person name="Lehner A."/>
            <person name="Taylor M.W."/>
            <person name="Horn M."/>
            <person name="Daims H."/>
            <person name="Bartol-Mavel D."/>
            <person name="Wincker P."/>
            <person name="Barbe V."/>
            <person name="Fonknechten N."/>
            <person name="Vallenet D."/>
            <person name="Segurens B."/>
            <person name="Schenowitz-Truong C."/>
            <person name="Medigue C."/>
            <person name="Collingro A."/>
            <person name="Snel B."/>
            <person name="Dutilh B.E."/>
            <person name="OpDenCamp H.J.M."/>
            <person name="vanDerDrift C."/>
            <person name="Cirpus I."/>
            <person name="vanDePas-Schoonen K.T."/>
            <person name="Harhangi H.R."/>
            <person name="vanNiftrik L."/>
            <person name="Schmid M."/>
            <person name="Keltjens J."/>
            <person name="vanDeVossenberg J."/>
            <person name="Kartal B."/>
            <person name="Meier H."/>
            <person name="Frishman D."/>
            <person name="Huynen M.A."/>
            <person name="Mewes H."/>
            <person name="Weissenbach J."/>
            <person name="Jetten M.S.M."/>
            <person name="Wagner M."/>
            <person name="LePaslier D."/>
        </authorList>
    </citation>
    <scope>NUCLEOTIDE SEQUENCE</scope>
</reference>
<organism evidence="1">
    <name type="scientific">Kuenenia stuttgartiensis</name>
    <dbReference type="NCBI Taxonomy" id="174633"/>
    <lineage>
        <taxon>Bacteria</taxon>
        <taxon>Pseudomonadati</taxon>
        <taxon>Planctomycetota</taxon>
        <taxon>Candidatus Brocadiia</taxon>
        <taxon>Candidatus Brocadiales</taxon>
        <taxon>Candidatus Brocadiaceae</taxon>
        <taxon>Candidatus Kuenenia</taxon>
    </lineage>
</organism>
<reference evidence="1" key="2">
    <citation type="submission" date="2006-01" db="EMBL/GenBank/DDBJ databases">
        <authorList>
            <person name="Genoscope"/>
        </authorList>
    </citation>
    <scope>NUCLEOTIDE SEQUENCE</scope>
</reference>
<gene>
    <name evidence="1" type="ORF">kuste4034</name>
</gene>
<protein>
    <submittedName>
        <fullName evidence="1">Uncharacterized protein</fullName>
    </submittedName>
</protein>
<sequence>MKQNTSRTVYPLGCILMGVSILGYRHNHIKRIKLLKVKIIDKRKKIISFFYIREFLKNVFGRRFALIF</sequence>